<accession>A0A455VR67</accession>
<dbReference type="GO" id="GO:0032259">
    <property type="term" value="P:methylation"/>
    <property type="evidence" value="ECO:0007669"/>
    <property type="project" value="UniProtKB-KW"/>
</dbReference>
<dbReference type="GO" id="GO:0008757">
    <property type="term" value="F:S-adenosylmethionine-dependent methyltransferase activity"/>
    <property type="evidence" value="ECO:0007669"/>
    <property type="project" value="InterPro"/>
</dbReference>
<dbReference type="PANTHER" id="PTHR43464:SF19">
    <property type="entry name" value="UBIQUINONE BIOSYNTHESIS O-METHYLTRANSFERASE, MITOCHONDRIAL"/>
    <property type="match status" value="1"/>
</dbReference>
<keyword evidence="2 4" id="KW-0808">Transferase</keyword>
<name>A0A455VR67_9GAMM</name>
<protein>
    <submittedName>
        <fullName evidence="4">Methyltransferase domain-containing protein</fullName>
    </submittedName>
</protein>
<sequence>MSMKISGGVEENGVVVGNSYDKYGSKNPIVKKMMKGFKSALSDLVLEASPLSIHEVGCGEGYWVLQWNKLGFNARGCDFSSHCIDIAKENAIACEVSPEKFNVCSIYELDQARDKADLIVCCEVLEHLEYPEAALAALQRVVGKSLIISVPREPIWCGLNLARGKYLSQWGNTPGHLQHWSKSSFIHLVYKYFDVVKVRSPLPWTMLLCRPSAR</sequence>
<keyword evidence="1 4" id="KW-0489">Methyltransferase</keyword>
<dbReference type="CDD" id="cd02440">
    <property type="entry name" value="AdoMet_MTases"/>
    <property type="match status" value="1"/>
</dbReference>
<dbReference type="SUPFAM" id="SSF53335">
    <property type="entry name" value="S-adenosyl-L-methionine-dependent methyltransferases"/>
    <property type="match status" value="1"/>
</dbReference>
<evidence type="ECO:0000256" key="1">
    <source>
        <dbReference type="ARBA" id="ARBA00022603"/>
    </source>
</evidence>
<dbReference type="Pfam" id="PF13489">
    <property type="entry name" value="Methyltransf_23"/>
    <property type="match status" value="1"/>
</dbReference>
<organism evidence="4 5">
    <name type="scientific">Serratia symbiotica</name>
    <dbReference type="NCBI Taxonomy" id="138074"/>
    <lineage>
        <taxon>Bacteria</taxon>
        <taxon>Pseudomonadati</taxon>
        <taxon>Pseudomonadota</taxon>
        <taxon>Gammaproteobacteria</taxon>
        <taxon>Enterobacterales</taxon>
        <taxon>Yersiniaceae</taxon>
        <taxon>Serratia</taxon>
    </lineage>
</organism>
<proteinExistence type="predicted"/>
<dbReference type="InterPro" id="IPR029063">
    <property type="entry name" value="SAM-dependent_MTases_sf"/>
</dbReference>
<dbReference type="Proteomes" id="UP000324392">
    <property type="component" value="Chromosome"/>
</dbReference>
<evidence type="ECO:0000256" key="3">
    <source>
        <dbReference type="ARBA" id="ARBA00022691"/>
    </source>
</evidence>
<evidence type="ECO:0000313" key="4">
    <source>
        <dbReference type="EMBL" id="BBI92425.1"/>
    </source>
</evidence>
<gene>
    <name evidence="4" type="ORF">SSYIS1_21500</name>
</gene>
<reference evidence="4 5" key="1">
    <citation type="submission" date="2019-03" db="EMBL/GenBank/DDBJ databases">
        <title>The genome sequence of Candidatus Serratia symbiotica strain IS.</title>
        <authorList>
            <person name="Nikoh N."/>
            <person name="Koga R."/>
            <person name="Oshima K."/>
            <person name="Hattori M."/>
            <person name="Fukatsu T."/>
        </authorList>
    </citation>
    <scope>NUCLEOTIDE SEQUENCE [LARGE SCALE GENOMIC DNA]</scope>
    <source>
        <strain evidence="4 5">IS</strain>
    </source>
</reference>
<dbReference type="EMBL" id="AP019531">
    <property type="protein sequence ID" value="BBI92425.1"/>
    <property type="molecule type" value="Genomic_DNA"/>
</dbReference>
<dbReference type="PANTHER" id="PTHR43464">
    <property type="entry name" value="METHYLTRANSFERASE"/>
    <property type="match status" value="1"/>
</dbReference>
<dbReference type="Gene3D" id="3.40.50.150">
    <property type="entry name" value="Vaccinia Virus protein VP39"/>
    <property type="match status" value="1"/>
</dbReference>
<evidence type="ECO:0000256" key="2">
    <source>
        <dbReference type="ARBA" id="ARBA00022679"/>
    </source>
</evidence>
<keyword evidence="3" id="KW-0949">S-adenosyl-L-methionine</keyword>
<dbReference type="AlphaFoldDB" id="A0A455VR67"/>
<evidence type="ECO:0000313" key="5">
    <source>
        <dbReference type="Proteomes" id="UP000324392"/>
    </source>
</evidence>